<evidence type="ECO:0000313" key="4">
    <source>
        <dbReference type="Proteomes" id="UP001177212"/>
    </source>
</evidence>
<dbReference type="InterPro" id="IPR036013">
    <property type="entry name" value="Band_7/SPFH_dom_sf"/>
</dbReference>
<proteinExistence type="predicted"/>
<dbReference type="Pfam" id="PF01145">
    <property type="entry name" value="Band_7"/>
    <property type="match status" value="1"/>
</dbReference>
<sequence>MFLLILSVIGVLASIFIIITKPKFIPEEYKKPVILTLLAISAICFASRSFYYVADDETAHFSDIYKGKNLPSDKILAPEGYKGPQMDIVGPGFHFSPFIKATTDVTTKKVINIPEGKYGFITALDGEPLREGQLIADEWPEDSENRLRGLSDASYFLNEMKGQKGPQLTIVPPGTHRYNHFLFKIETKDALDVETGTVAVIRSNVKTGNGKCAINAAQSTGITNGKAATPLVDKFCVGIWDEALPPKKYYLNEKAYVPKIIPTLLQTWSYKGGFTDRKITLSVSSEGEITQTETSKEIPIPEGAADSAIQVRVEGWSFYVEVRAVVQVTPADAPIVVSTVGSLSQVEDKIVTPAIRDALRTIAGQDKRKVLDFISQREAISKEVEEAVALEAKKAGVTLLELRLGEASIPPELMVAKLRHQLATQLEETYAQEKIAQRARIDVEKEKAKANQQNVLVKAEIKTLEAAERKKQLFLEGQGERLKLEEIAKGQKAQTSVLGEDRVLKLSMLKEILAVAKEQPDIIKIPYVNVQSAGQIEGAAAILGASNFRQLFDNQPENEKKK</sequence>
<evidence type="ECO:0000256" key="1">
    <source>
        <dbReference type="ARBA" id="ARBA00004167"/>
    </source>
</evidence>
<keyword evidence="4" id="KW-1185">Reference proteome</keyword>
<dbReference type="SUPFAM" id="SSF117892">
    <property type="entry name" value="Band 7/SPFH domain"/>
    <property type="match status" value="1"/>
</dbReference>
<gene>
    <name evidence="3" type="ORF">Q8W34_14465</name>
</gene>
<evidence type="ECO:0000259" key="2">
    <source>
        <dbReference type="Pfam" id="PF01145"/>
    </source>
</evidence>
<feature type="domain" description="Band 7" evidence="2">
    <location>
        <begin position="315"/>
        <end position="438"/>
    </location>
</feature>
<comment type="subcellular location">
    <subcellularLocation>
        <location evidence="1">Membrane</location>
        <topology evidence="1">Single-pass membrane protein</topology>
    </subcellularLocation>
</comment>
<reference evidence="3" key="1">
    <citation type="submission" date="2023-07" db="EMBL/GenBank/DDBJ databases">
        <title>Genome content predicts the carbon catabolic preferences of heterotrophic bacteria.</title>
        <authorList>
            <person name="Gralka M."/>
        </authorList>
    </citation>
    <scope>NUCLEOTIDE SEQUENCE</scope>
    <source>
        <strain evidence="3">4G09</strain>
    </source>
</reference>
<protein>
    <submittedName>
        <fullName evidence="3">SPFH domain-containing protein</fullName>
    </submittedName>
</protein>
<dbReference type="EMBL" id="JAUYVT010000014">
    <property type="protein sequence ID" value="MDP2565847.1"/>
    <property type="molecule type" value="Genomic_DNA"/>
</dbReference>
<name>A0ABT9FGD8_9GAMM</name>
<dbReference type="InterPro" id="IPR001107">
    <property type="entry name" value="Band_7"/>
</dbReference>
<comment type="caution">
    <text evidence="3">The sequence shown here is derived from an EMBL/GenBank/DDBJ whole genome shotgun (WGS) entry which is preliminary data.</text>
</comment>
<dbReference type="RefSeq" id="WP_305472604.1">
    <property type="nucleotide sequence ID" value="NZ_JAUYVT010000014.1"/>
</dbReference>
<evidence type="ECO:0000313" key="3">
    <source>
        <dbReference type="EMBL" id="MDP2565847.1"/>
    </source>
</evidence>
<dbReference type="Gene3D" id="3.30.479.30">
    <property type="entry name" value="Band 7 domain"/>
    <property type="match status" value="1"/>
</dbReference>
<dbReference type="Proteomes" id="UP001177212">
    <property type="component" value="Unassembled WGS sequence"/>
</dbReference>
<accession>A0ABT9FGD8</accession>
<organism evidence="3 4">
    <name type="scientific">Pseudoalteromonas marina</name>
    <dbReference type="NCBI Taxonomy" id="267375"/>
    <lineage>
        <taxon>Bacteria</taxon>
        <taxon>Pseudomonadati</taxon>
        <taxon>Pseudomonadota</taxon>
        <taxon>Gammaproteobacteria</taxon>
        <taxon>Alteromonadales</taxon>
        <taxon>Pseudoalteromonadaceae</taxon>
        <taxon>Pseudoalteromonas</taxon>
    </lineage>
</organism>